<dbReference type="EMBL" id="HBIP01005963">
    <property type="protein sequence ID" value="CAE0487970.1"/>
    <property type="molecule type" value="Transcribed_RNA"/>
</dbReference>
<proteinExistence type="predicted"/>
<dbReference type="AlphaFoldDB" id="A0A6S8H8F1"/>
<keyword evidence="1" id="KW-1133">Transmembrane helix</keyword>
<gene>
    <name evidence="2" type="ORF">DTER00134_LOCUS3019</name>
    <name evidence="3" type="ORF">DTER00134_LOCUS3020</name>
    <name evidence="4" type="ORF">DTER00134_LOCUS3021</name>
    <name evidence="5" type="ORF">DTER00134_LOCUS3022</name>
    <name evidence="6" type="ORF">DTER00134_LOCUS3023</name>
</gene>
<dbReference type="EMBL" id="HBIP01005968">
    <property type="protein sequence ID" value="CAE0487973.1"/>
    <property type="molecule type" value="Transcribed_RNA"/>
</dbReference>
<reference evidence="2" key="1">
    <citation type="submission" date="2021-01" db="EMBL/GenBank/DDBJ databases">
        <authorList>
            <person name="Corre E."/>
            <person name="Pelletier E."/>
            <person name="Niang G."/>
            <person name="Scheremetjew M."/>
            <person name="Finn R."/>
            <person name="Kale V."/>
            <person name="Holt S."/>
            <person name="Cochrane G."/>
            <person name="Meng A."/>
            <person name="Brown T."/>
            <person name="Cohen L."/>
        </authorList>
    </citation>
    <scope>NUCLEOTIDE SEQUENCE</scope>
    <source>
        <strain evidence="2">CCMP1320</strain>
    </source>
</reference>
<keyword evidence="1" id="KW-0812">Transmembrane</keyword>
<name>A0A6S8H8F1_DUNTE</name>
<evidence type="ECO:0000313" key="5">
    <source>
        <dbReference type="EMBL" id="CAE0487972.1"/>
    </source>
</evidence>
<accession>A0A6S8H8F1</accession>
<evidence type="ECO:0000313" key="3">
    <source>
        <dbReference type="EMBL" id="CAE0487970.1"/>
    </source>
</evidence>
<feature type="transmembrane region" description="Helical" evidence="1">
    <location>
        <begin position="87"/>
        <end position="120"/>
    </location>
</feature>
<dbReference type="EMBL" id="HBIP01005962">
    <property type="protein sequence ID" value="CAE0487969.1"/>
    <property type="molecule type" value="Transcribed_RNA"/>
</dbReference>
<protein>
    <submittedName>
        <fullName evidence="2">Uncharacterized protein</fullName>
    </submittedName>
</protein>
<organism evidence="2">
    <name type="scientific">Dunaliella tertiolecta</name>
    <name type="common">Green alga</name>
    <dbReference type="NCBI Taxonomy" id="3047"/>
    <lineage>
        <taxon>Eukaryota</taxon>
        <taxon>Viridiplantae</taxon>
        <taxon>Chlorophyta</taxon>
        <taxon>core chlorophytes</taxon>
        <taxon>Chlorophyceae</taxon>
        <taxon>CS clade</taxon>
        <taxon>Chlamydomonadales</taxon>
        <taxon>Dunaliellaceae</taxon>
        <taxon>Dunaliella</taxon>
    </lineage>
</organism>
<keyword evidence="1" id="KW-0472">Membrane</keyword>
<evidence type="ECO:0000313" key="2">
    <source>
        <dbReference type="EMBL" id="CAE0487969.1"/>
    </source>
</evidence>
<evidence type="ECO:0000313" key="6">
    <source>
        <dbReference type="EMBL" id="CAE0487973.1"/>
    </source>
</evidence>
<dbReference type="EMBL" id="HBIP01005966">
    <property type="protein sequence ID" value="CAE0487971.1"/>
    <property type="molecule type" value="Transcribed_RNA"/>
</dbReference>
<evidence type="ECO:0000256" key="1">
    <source>
        <dbReference type="SAM" id="Phobius"/>
    </source>
</evidence>
<sequence length="126" mass="12377">MPPGAKILHGATHAYKLSAPLGDCFGCMLSKTELKMSPGAKIVQGLGCPGCLGCQDAHELSMSGCKSSAFSCSNCCSCSSCCQTPPLAAAAAAALALAAAVLAAAAAAAAAPTGCILWVCAKQNQK</sequence>
<evidence type="ECO:0000313" key="4">
    <source>
        <dbReference type="EMBL" id="CAE0487971.1"/>
    </source>
</evidence>
<dbReference type="EMBL" id="HBIP01005967">
    <property type="protein sequence ID" value="CAE0487972.1"/>
    <property type="molecule type" value="Transcribed_RNA"/>
</dbReference>